<dbReference type="Pfam" id="PF01476">
    <property type="entry name" value="LysM"/>
    <property type="match status" value="2"/>
</dbReference>
<dbReference type="CDD" id="cd00118">
    <property type="entry name" value="LysM"/>
    <property type="match status" value="2"/>
</dbReference>
<dbReference type="EC" id="4.2.2.-" evidence="3"/>
<gene>
    <name evidence="3" type="primary">mltD</name>
    <name evidence="3" type="ORF">CLAN_1052</name>
</gene>
<dbReference type="GO" id="GO:0016829">
    <property type="term" value="F:lyase activity"/>
    <property type="evidence" value="ECO:0007669"/>
    <property type="project" value="UniProtKB-KW"/>
</dbReference>
<dbReference type="SMART" id="SM00257">
    <property type="entry name" value="LysM"/>
    <property type="match status" value="2"/>
</dbReference>
<dbReference type="KEGG" id="clx:CLAN_1052"/>
<dbReference type="EMBL" id="CP015578">
    <property type="protein sequence ID" value="ARQ97787.1"/>
    <property type="molecule type" value="Genomic_DNA"/>
</dbReference>
<dbReference type="InterPro" id="IPR023346">
    <property type="entry name" value="Lysozyme-like_dom_sf"/>
</dbReference>
<dbReference type="InterPro" id="IPR036779">
    <property type="entry name" value="LysM_dom_sf"/>
</dbReference>
<keyword evidence="3" id="KW-0456">Lyase</keyword>
<evidence type="ECO:0000256" key="1">
    <source>
        <dbReference type="ARBA" id="ARBA00007734"/>
    </source>
</evidence>
<dbReference type="GeneID" id="46921523"/>
<dbReference type="SUPFAM" id="SSF54106">
    <property type="entry name" value="LysM domain"/>
    <property type="match status" value="1"/>
</dbReference>
<dbReference type="Gene3D" id="3.10.350.10">
    <property type="entry name" value="LysM domain"/>
    <property type="match status" value="2"/>
</dbReference>
<evidence type="ECO:0000259" key="2">
    <source>
        <dbReference type="PROSITE" id="PS51782"/>
    </source>
</evidence>
<dbReference type="Pfam" id="PF01464">
    <property type="entry name" value="SLT"/>
    <property type="match status" value="1"/>
</dbReference>
<dbReference type="SUPFAM" id="SSF53955">
    <property type="entry name" value="Lysozyme-like"/>
    <property type="match status" value="1"/>
</dbReference>
<comment type="similarity">
    <text evidence="1">Belongs to the transglycosylase Slt family.</text>
</comment>
<feature type="domain" description="LysM" evidence="2">
    <location>
        <begin position="304"/>
        <end position="351"/>
    </location>
</feature>
<evidence type="ECO:0000313" key="3">
    <source>
        <dbReference type="EMBL" id="ARQ97787.1"/>
    </source>
</evidence>
<reference evidence="4" key="1">
    <citation type="journal article" date="2017" name="Genome Biol. Evol.">
        <title>Comparative Genomic Analysis Identifies a Campylobacter Clade Deficient in Selenium Metabolism.</title>
        <authorList>
            <person name="Miller W.G."/>
            <person name="Yee E."/>
            <person name="Lopes B.S."/>
            <person name="Chapman M.H."/>
            <person name="Huynh S."/>
            <person name="Bono J.L."/>
            <person name="Parker C.T."/>
            <person name="Strachan N.J.C."/>
            <person name="Forbes K.J."/>
        </authorList>
    </citation>
    <scope>NUCLEOTIDE SEQUENCE [LARGE SCALE GENOMIC DNA]</scope>
    <source>
        <strain evidence="4">NCTC 13004</strain>
    </source>
</reference>
<evidence type="ECO:0000313" key="4">
    <source>
        <dbReference type="Proteomes" id="UP000202031"/>
    </source>
</evidence>
<sequence length="398" mass="45448">MRVLLIGLFIVFTCNYAFGFMASNDNFQKEIRILKELDIDPRYINDEHLWQLKNSRINVTKQEFINTITKEYKHAAIIKDVLKQRGAPNSLLYLAIVESKLSNRATSGAKAAGIWQFIPSTAKLHNLNVDKYVDERRDPIQATHAAIDYLERLKERFGKWYLAILAYNAGEGKLSRAIKDAGSDDIKTLLDPERKYLSLETRNYLRKIIMMAYVANDSDFLISKDSSMLNSATYIGIEKMEIPGGISLLDIASTIGFSVEKLSKYNTHLRYSFTPPDREKYYIYIPTIKKEEFVANYKVSQKTKIYNTKKGDTFDIIAKKLDIKASDIKKYNNIDKIQSNYKLALPSNAKTIYEYQVKKGDTLGAISRKFGVEVADIIKANSKTNMKLAIGENLVIPH</sequence>
<proteinExistence type="inferred from homology"/>
<name>A0A1X9SNG4_9BACT</name>
<organism evidence="3 4">
    <name type="scientific">Campylobacter lanienae NCTC 13004</name>
    <dbReference type="NCBI Taxonomy" id="1031753"/>
    <lineage>
        <taxon>Bacteria</taxon>
        <taxon>Pseudomonadati</taxon>
        <taxon>Campylobacterota</taxon>
        <taxon>Epsilonproteobacteria</taxon>
        <taxon>Campylobacterales</taxon>
        <taxon>Campylobacteraceae</taxon>
        <taxon>Campylobacter</taxon>
    </lineage>
</organism>
<dbReference type="Proteomes" id="UP000202031">
    <property type="component" value="Chromosome"/>
</dbReference>
<accession>A0A1X9SNG4</accession>
<reference evidence="4" key="2">
    <citation type="journal article" date="2017" name="Genome Biol. Evol.">
        <title>Comparative genomic analysis identifies a Campylobacter clade deficient in selenium metabolism.</title>
        <authorList>
            <person name="Miller W.G."/>
            <person name="Yee E."/>
            <person name="Lopes B.S."/>
            <person name="Chapman M.H."/>
            <person name="Huynh S."/>
            <person name="Bono J.L."/>
            <person name="Parker C.T."/>
            <person name="Strachan N.J.C."/>
            <person name="Forbes K.J."/>
        </authorList>
    </citation>
    <scope>NUCLEOTIDE SEQUENCE [LARGE SCALE GENOMIC DNA]</scope>
    <source>
        <strain evidence="4">NCTC 13004</strain>
    </source>
</reference>
<dbReference type="PROSITE" id="PS51782">
    <property type="entry name" value="LYSM"/>
    <property type="match status" value="2"/>
</dbReference>
<dbReference type="RefSeq" id="WP_096020021.1">
    <property type="nucleotide sequence ID" value="NZ_CP015578.1"/>
</dbReference>
<dbReference type="CDD" id="cd16894">
    <property type="entry name" value="MltD-like"/>
    <property type="match status" value="1"/>
</dbReference>
<dbReference type="Gene3D" id="1.10.530.10">
    <property type="match status" value="1"/>
</dbReference>
<dbReference type="PANTHER" id="PTHR37423">
    <property type="entry name" value="SOLUBLE LYTIC MUREIN TRANSGLYCOSYLASE-RELATED"/>
    <property type="match status" value="1"/>
</dbReference>
<dbReference type="InterPro" id="IPR018392">
    <property type="entry name" value="LysM"/>
</dbReference>
<feature type="domain" description="LysM" evidence="2">
    <location>
        <begin position="353"/>
        <end position="396"/>
    </location>
</feature>
<dbReference type="AlphaFoldDB" id="A0A1X9SNG4"/>
<dbReference type="InterPro" id="IPR008258">
    <property type="entry name" value="Transglycosylase_SLT_dom_1"/>
</dbReference>
<protein>
    <submittedName>
        <fullName evidence="3">Membrane-bound lytic murein transglycosylase D</fullName>
        <ecNumber evidence="3">4.2.2.-</ecNumber>
    </submittedName>
</protein>
<dbReference type="PANTHER" id="PTHR37423:SF2">
    <property type="entry name" value="MEMBRANE-BOUND LYTIC MUREIN TRANSGLYCOSYLASE C"/>
    <property type="match status" value="1"/>
</dbReference>